<name>A0AAV9N0J2_9EURO</name>
<feature type="transmembrane region" description="Helical" evidence="2">
    <location>
        <begin position="225"/>
        <end position="246"/>
    </location>
</feature>
<organism evidence="3 4">
    <name type="scientific">Exophiala bonariae</name>
    <dbReference type="NCBI Taxonomy" id="1690606"/>
    <lineage>
        <taxon>Eukaryota</taxon>
        <taxon>Fungi</taxon>
        <taxon>Dikarya</taxon>
        <taxon>Ascomycota</taxon>
        <taxon>Pezizomycotina</taxon>
        <taxon>Eurotiomycetes</taxon>
        <taxon>Chaetothyriomycetidae</taxon>
        <taxon>Chaetothyriales</taxon>
        <taxon>Herpotrichiellaceae</taxon>
        <taxon>Exophiala</taxon>
    </lineage>
</organism>
<proteinExistence type="predicted"/>
<evidence type="ECO:0000256" key="2">
    <source>
        <dbReference type="SAM" id="Phobius"/>
    </source>
</evidence>
<comment type="caution">
    <text evidence="3">The sequence shown here is derived from an EMBL/GenBank/DDBJ whole genome shotgun (WGS) entry which is preliminary data.</text>
</comment>
<feature type="compositionally biased region" description="Low complexity" evidence="1">
    <location>
        <begin position="344"/>
        <end position="359"/>
    </location>
</feature>
<feature type="region of interest" description="Disordered" evidence="1">
    <location>
        <begin position="191"/>
        <end position="218"/>
    </location>
</feature>
<accession>A0AAV9N0J2</accession>
<gene>
    <name evidence="3" type="ORF">LTR84_006614</name>
</gene>
<dbReference type="RefSeq" id="XP_064703061.1">
    <property type="nucleotide sequence ID" value="XM_064850174.1"/>
</dbReference>
<dbReference type="EMBL" id="JAVRRD010000025">
    <property type="protein sequence ID" value="KAK5047517.1"/>
    <property type="molecule type" value="Genomic_DNA"/>
</dbReference>
<reference evidence="3 4" key="1">
    <citation type="submission" date="2023-08" db="EMBL/GenBank/DDBJ databases">
        <title>Black Yeasts Isolated from many extreme environments.</title>
        <authorList>
            <person name="Coleine C."/>
            <person name="Stajich J.E."/>
            <person name="Selbmann L."/>
        </authorList>
    </citation>
    <scope>NUCLEOTIDE SEQUENCE [LARGE SCALE GENOMIC DNA]</scope>
    <source>
        <strain evidence="3 4">CCFEE 5792</strain>
    </source>
</reference>
<protein>
    <submittedName>
        <fullName evidence="3">Uncharacterized protein</fullName>
    </submittedName>
</protein>
<evidence type="ECO:0000313" key="3">
    <source>
        <dbReference type="EMBL" id="KAK5047517.1"/>
    </source>
</evidence>
<keyword evidence="2" id="KW-0812">Transmembrane</keyword>
<keyword evidence="4" id="KW-1185">Reference proteome</keyword>
<keyword evidence="2" id="KW-1133">Transmembrane helix</keyword>
<evidence type="ECO:0000256" key="1">
    <source>
        <dbReference type="SAM" id="MobiDB-lite"/>
    </source>
</evidence>
<dbReference type="GeneID" id="89974785"/>
<feature type="region of interest" description="Disordered" evidence="1">
    <location>
        <begin position="267"/>
        <end position="365"/>
    </location>
</feature>
<keyword evidence="2" id="KW-0472">Membrane</keyword>
<dbReference type="AlphaFoldDB" id="A0AAV9N0J2"/>
<feature type="compositionally biased region" description="Basic and acidic residues" evidence="1">
    <location>
        <begin position="290"/>
        <end position="307"/>
    </location>
</feature>
<feature type="compositionally biased region" description="Low complexity" evidence="1">
    <location>
        <begin position="200"/>
        <end position="218"/>
    </location>
</feature>
<dbReference type="Proteomes" id="UP001358417">
    <property type="component" value="Unassembled WGS sequence"/>
</dbReference>
<sequence length="427" mass="45656">MSSLATTDPAETSSITSSAASAVSSIAQSGQPVALTTIFTAPAYCESISFTAVPTGTFTPLIRSYATFNSYYASCFPSGAKIYGSATWSPGICPDGYTSGWTTTLSSSITQVQCCPSEFHAPGDGDDAVPGWERMCSSIYTTSTMVLLYYPGSATQLVNPGTVMMEHVLVEYEQSDLSLFPSGYTPGRVVTSDTTSEVIASPTASNPSSANTTTTSSGLSTGAKAGIGGAVGVAVILVLALLWLFFRKKWRQRQKIPMKQEIEYTGKPELDATSTRKPSQGVVELPSPTDLRKEQGGNRSAPAEHFELPGSNYPTSTKELDSVHLYEVSGSSRREPTNSSLQTSSRADSAMADSSRPPDTSAVPPRLVDMGAEWRASPPTASTVQPPVHGNLGTATTIEDLELQYLENEERRIQERKLQLLRTRESY</sequence>
<evidence type="ECO:0000313" key="4">
    <source>
        <dbReference type="Proteomes" id="UP001358417"/>
    </source>
</evidence>